<keyword evidence="3" id="KW-1185">Reference proteome</keyword>
<organism evidence="2 3">
    <name type="scientific">Lacticaseibacillus suilingensis</name>
    <dbReference type="NCBI Taxonomy" id="2799577"/>
    <lineage>
        <taxon>Bacteria</taxon>
        <taxon>Bacillati</taxon>
        <taxon>Bacillota</taxon>
        <taxon>Bacilli</taxon>
        <taxon>Lactobacillales</taxon>
        <taxon>Lactobacillaceae</taxon>
        <taxon>Lacticaseibacillus</taxon>
    </lineage>
</organism>
<dbReference type="PANTHER" id="PTHR12862">
    <property type="entry name" value="BADF TYPE ATPASE DOMAIN-CONTAINING PROTEIN"/>
    <property type="match status" value="1"/>
</dbReference>
<dbReference type="EMBL" id="JBHTOA010000025">
    <property type="protein sequence ID" value="MFD1398836.1"/>
    <property type="molecule type" value="Genomic_DNA"/>
</dbReference>
<dbReference type="InterPro" id="IPR043129">
    <property type="entry name" value="ATPase_NBD"/>
</dbReference>
<dbReference type="SUPFAM" id="SSF53067">
    <property type="entry name" value="Actin-like ATPase domain"/>
    <property type="match status" value="2"/>
</dbReference>
<dbReference type="PANTHER" id="PTHR12862:SF0">
    <property type="entry name" value="N-ACETYL-D-GLUCOSAMINE KINASE"/>
    <property type="match status" value="1"/>
</dbReference>
<comment type="caution">
    <text evidence="2">The sequence shown here is derived from an EMBL/GenBank/DDBJ whole genome shotgun (WGS) entry which is preliminary data.</text>
</comment>
<protein>
    <submittedName>
        <fullName evidence="2">BadF/BadG/BcrA/BcrD ATPase family protein</fullName>
    </submittedName>
</protein>
<name>A0ABW4BFT6_9LACO</name>
<proteinExistence type="predicted"/>
<accession>A0ABW4BFT6</accession>
<feature type="domain" description="ATPase BadF/BadG/BcrA/BcrD type" evidence="1">
    <location>
        <begin position="5"/>
        <end position="275"/>
    </location>
</feature>
<evidence type="ECO:0000313" key="3">
    <source>
        <dbReference type="Proteomes" id="UP001597199"/>
    </source>
</evidence>
<evidence type="ECO:0000313" key="2">
    <source>
        <dbReference type="EMBL" id="MFD1398836.1"/>
    </source>
</evidence>
<dbReference type="Proteomes" id="UP001597199">
    <property type="component" value="Unassembled WGS sequence"/>
</dbReference>
<dbReference type="InterPro" id="IPR002731">
    <property type="entry name" value="ATPase_BadF"/>
</dbReference>
<dbReference type="Gene3D" id="3.30.420.40">
    <property type="match status" value="2"/>
</dbReference>
<dbReference type="CDD" id="cd24007">
    <property type="entry name" value="ASKHA_NBD_eukNAGK-like"/>
    <property type="match status" value="1"/>
</dbReference>
<gene>
    <name evidence="2" type="ORF">ACFQ41_05895</name>
</gene>
<sequence length="297" mass="31931">MRFVIGIDSGGTHIVAQVISLDGEVLSTYQAGQGNLLVNFEETKNNLVKVLEEIGHDYALTSCEGIVIGIAGAETAGGAPALLKHLSKSYAGPIELMSDATLGLWNTLEGANGILAIAGTGSAVFAKQEHHILRVGGWGYLIGDEGSAYDIARRTLQAITHFQDTQEAPVFVQLFLDQTPAQTVNELVSRVYSMSRKEIAEFAMITAALAEQDDTAKSIIEQAATALADQVGLMITRVNPDGPLKVAESGTVLLHNKTYRQAFEKAIKNQQSNVQFLTTTRNNACGAFYWFKAKEGN</sequence>
<dbReference type="Pfam" id="PF01869">
    <property type="entry name" value="BcrAD_BadFG"/>
    <property type="match status" value="1"/>
</dbReference>
<dbReference type="InterPro" id="IPR039758">
    <property type="entry name" value="NAGK-like"/>
</dbReference>
<evidence type="ECO:0000259" key="1">
    <source>
        <dbReference type="Pfam" id="PF01869"/>
    </source>
</evidence>
<dbReference type="RefSeq" id="WP_204118547.1">
    <property type="nucleotide sequence ID" value="NZ_BOLV01000005.1"/>
</dbReference>
<reference evidence="3" key="1">
    <citation type="journal article" date="2019" name="Int. J. Syst. Evol. Microbiol.">
        <title>The Global Catalogue of Microorganisms (GCM) 10K type strain sequencing project: providing services to taxonomists for standard genome sequencing and annotation.</title>
        <authorList>
            <consortium name="The Broad Institute Genomics Platform"/>
            <consortium name="The Broad Institute Genome Sequencing Center for Infectious Disease"/>
            <person name="Wu L."/>
            <person name="Ma J."/>
        </authorList>
    </citation>
    <scope>NUCLEOTIDE SEQUENCE [LARGE SCALE GENOMIC DNA]</scope>
    <source>
        <strain evidence="3">CCM 9110</strain>
    </source>
</reference>